<evidence type="ECO:0000256" key="1">
    <source>
        <dbReference type="SAM" id="MobiDB-lite"/>
    </source>
</evidence>
<name>A0AAP0BJB0_9ASPA</name>
<feature type="region of interest" description="Disordered" evidence="1">
    <location>
        <begin position="221"/>
        <end position="255"/>
    </location>
</feature>
<gene>
    <name evidence="2" type="ORF">KSP39_PZI011432</name>
</gene>
<accession>A0AAP0BJB0</accession>
<organism evidence="2 3">
    <name type="scientific">Platanthera zijinensis</name>
    <dbReference type="NCBI Taxonomy" id="2320716"/>
    <lineage>
        <taxon>Eukaryota</taxon>
        <taxon>Viridiplantae</taxon>
        <taxon>Streptophyta</taxon>
        <taxon>Embryophyta</taxon>
        <taxon>Tracheophyta</taxon>
        <taxon>Spermatophyta</taxon>
        <taxon>Magnoliopsida</taxon>
        <taxon>Liliopsida</taxon>
        <taxon>Asparagales</taxon>
        <taxon>Orchidaceae</taxon>
        <taxon>Orchidoideae</taxon>
        <taxon>Orchideae</taxon>
        <taxon>Orchidinae</taxon>
        <taxon>Platanthera</taxon>
    </lineage>
</organism>
<feature type="region of interest" description="Disordered" evidence="1">
    <location>
        <begin position="1"/>
        <end position="22"/>
    </location>
</feature>
<evidence type="ECO:0000313" key="3">
    <source>
        <dbReference type="Proteomes" id="UP001418222"/>
    </source>
</evidence>
<protein>
    <submittedName>
        <fullName evidence="2">Uncharacterized protein</fullName>
    </submittedName>
</protein>
<dbReference type="AlphaFoldDB" id="A0AAP0BJB0"/>
<feature type="compositionally biased region" description="Low complexity" evidence="1">
    <location>
        <begin position="228"/>
        <end position="245"/>
    </location>
</feature>
<feature type="compositionally biased region" description="Basic residues" evidence="1">
    <location>
        <begin position="13"/>
        <end position="22"/>
    </location>
</feature>
<sequence>MRTCGRVRDSVRARPRRHARAHPPGRVFLAARTHVRLAARGRVWPRARLAPRAPGPARVLPRTPCRARLAAYAQERALVCQVHMCAWLSLDCYRDWCDVRSDGGERVEIHFNKSWLDFEIRTDLHHRNTLFGYVRNSWGLSELWGALPDRCCHQKGREREFSPVLEFSGHRELANRLFSISSFVEEKRLLRCGIFSDFGQTAETSLVCNRKQKVIIVSRGSSNAAPCSSSLGDDSPSGSRGGSSPEVQVLGSSAP</sequence>
<feature type="compositionally biased region" description="Basic and acidic residues" evidence="1">
    <location>
        <begin position="1"/>
        <end position="12"/>
    </location>
</feature>
<keyword evidence="3" id="KW-1185">Reference proteome</keyword>
<dbReference type="EMBL" id="JBBWWQ010000009">
    <property type="protein sequence ID" value="KAK8938810.1"/>
    <property type="molecule type" value="Genomic_DNA"/>
</dbReference>
<evidence type="ECO:0000313" key="2">
    <source>
        <dbReference type="EMBL" id="KAK8938810.1"/>
    </source>
</evidence>
<reference evidence="2 3" key="1">
    <citation type="journal article" date="2022" name="Nat. Plants">
        <title>Genomes of leafy and leafless Platanthera orchids illuminate the evolution of mycoheterotrophy.</title>
        <authorList>
            <person name="Li M.H."/>
            <person name="Liu K.W."/>
            <person name="Li Z."/>
            <person name="Lu H.C."/>
            <person name="Ye Q.L."/>
            <person name="Zhang D."/>
            <person name="Wang J.Y."/>
            <person name="Li Y.F."/>
            <person name="Zhong Z.M."/>
            <person name="Liu X."/>
            <person name="Yu X."/>
            <person name="Liu D.K."/>
            <person name="Tu X.D."/>
            <person name="Liu B."/>
            <person name="Hao Y."/>
            <person name="Liao X.Y."/>
            <person name="Jiang Y.T."/>
            <person name="Sun W.H."/>
            <person name="Chen J."/>
            <person name="Chen Y.Q."/>
            <person name="Ai Y."/>
            <person name="Zhai J.W."/>
            <person name="Wu S.S."/>
            <person name="Zhou Z."/>
            <person name="Hsiao Y.Y."/>
            <person name="Wu W.L."/>
            <person name="Chen Y.Y."/>
            <person name="Lin Y.F."/>
            <person name="Hsu J.L."/>
            <person name="Li C.Y."/>
            <person name="Wang Z.W."/>
            <person name="Zhao X."/>
            <person name="Zhong W.Y."/>
            <person name="Ma X.K."/>
            <person name="Ma L."/>
            <person name="Huang J."/>
            <person name="Chen G.Z."/>
            <person name="Huang M.Z."/>
            <person name="Huang L."/>
            <person name="Peng D.H."/>
            <person name="Luo Y.B."/>
            <person name="Zou S.Q."/>
            <person name="Chen S.P."/>
            <person name="Lan S."/>
            <person name="Tsai W.C."/>
            <person name="Van de Peer Y."/>
            <person name="Liu Z.J."/>
        </authorList>
    </citation>
    <scope>NUCLEOTIDE SEQUENCE [LARGE SCALE GENOMIC DNA]</scope>
    <source>
        <strain evidence="2">Lor287</strain>
    </source>
</reference>
<proteinExistence type="predicted"/>
<dbReference type="Proteomes" id="UP001418222">
    <property type="component" value="Unassembled WGS sequence"/>
</dbReference>
<comment type="caution">
    <text evidence="2">The sequence shown here is derived from an EMBL/GenBank/DDBJ whole genome shotgun (WGS) entry which is preliminary data.</text>
</comment>